<proteinExistence type="predicted"/>
<feature type="transmembrane region" description="Helical" evidence="4">
    <location>
        <begin position="12"/>
        <end position="30"/>
    </location>
</feature>
<dbReference type="EMBL" id="KN846999">
    <property type="protein sequence ID" value="KIW88497.1"/>
    <property type="molecule type" value="Genomic_DNA"/>
</dbReference>
<evidence type="ECO:0000256" key="2">
    <source>
        <dbReference type="ARBA" id="ARBA00022827"/>
    </source>
</evidence>
<dbReference type="SUPFAM" id="SSF51905">
    <property type="entry name" value="FAD/NAD(P)-binding domain"/>
    <property type="match status" value="1"/>
</dbReference>
<organism evidence="5 6">
    <name type="scientific">Cladophialophora bantiana (strain ATCC 10958 / CBS 173.52 / CDC B-1940 / NIH 8579)</name>
    <name type="common">Xylohypha bantiana</name>
    <dbReference type="NCBI Taxonomy" id="1442370"/>
    <lineage>
        <taxon>Eukaryota</taxon>
        <taxon>Fungi</taxon>
        <taxon>Dikarya</taxon>
        <taxon>Ascomycota</taxon>
        <taxon>Pezizomycotina</taxon>
        <taxon>Eurotiomycetes</taxon>
        <taxon>Chaetothyriomycetidae</taxon>
        <taxon>Chaetothyriales</taxon>
        <taxon>Herpotrichiellaceae</taxon>
        <taxon>Cladophialophora</taxon>
    </lineage>
</organism>
<dbReference type="GeneID" id="27703994"/>
<dbReference type="RefSeq" id="XP_016615166.1">
    <property type="nucleotide sequence ID" value="XM_016768779.1"/>
</dbReference>
<keyword evidence="3" id="KW-0560">Oxidoreductase</keyword>
<sequence>MGDAGETRGPLRIAIIGGGIGGLSLLLGILKHCDRHVIEPHLYEAAHAFSEIGAGVGFLPNAVRAMRAIDPEIYEAYSRIADQAPLTKVNGRDMSVFSNVYMGMDGRGGTNTSKAFEEICTIHNDNRFHNIHRAVFLDAMVNLLPGGFKGGLVSFNKRCTNVQEVGGRVEVLFADDTSQTFDAVVGCDGVKSRVRNILHGEQERYEPQFTGKYAYRGLLPINDAISALGKETATTQALFFGYGGHLVTFPIDQGKTLNVVAFRGAPEWNYGGHWVVPATVQDALEDFKDWSEPVKKLLSLLKGPDKWGLFDLPPAKTFVKDGKICLLGDCAHASTPHLGAGAGMAIEDGAVLSRLLGEIKRPDTTQLQRAFEAYDAVRRGRDQRLVTASRNAGMLYEFEQPKVEDDIREIRHILSNQWDWVWDLDIEAHCEEAIGLMHRSISLNDTS</sequence>
<dbReference type="GO" id="GO:0016491">
    <property type="term" value="F:oxidoreductase activity"/>
    <property type="evidence" value="ECO:0007669"/>
    <property type="project" value="UniProtKB-KW"/>
</dbReference>
<dbReference type="PANTHER" id="PTHR46720">
    <property type="entry name" value="HYDROXYLASE, PUTATIVE (AFU_ORTHOLOGUE AFUA_3G01460)-RELATED"/>
    <property type="match status" value="1"/>
</dbReference>
<dbReference type="SUPFAM" id="SSF54373">
    <property type="entry name" value="FAD-linked reductases, C-terminal domain"/>
    <property type="match status" value="1"/>
</dbReference>
<dbReference type="PANTHER" id="PTHR46720:SF3">
    <property type="entry name" value="FAD-BINDING DOMAIN-CONTAINING PROTEIN-RELATED"/>
    <property type="match status" value="1"/>
</dbReference>
<dbReference type="Proteomes" id="UP000053789">
    <property type="component" value="Unassembled WGS sequence"/>
</dbReference>
<name>A0A0D2FPD4_CLAB1</name>
<evidence type="ECO:0000256" key="3">
    <source>
        <dbReference type="ARBA" id="ARBA00023002"/>
    </source>
</evidence>
<evidence type="ECO:0000313" key="5">
    <source>
        <dbReference type="EMBL" id="KIW88497.1"/>
    </source>
</evidence>
<dbReference type="InterPro" id="IPR051104">
    <property type="entry name" value="FAD_monoxygenase"/>
</dbReference>
<keyword evidence="4" id="KW-0472">Membrane</keyword>
<keyword evidence="4" id="KW-1133">Transmembrane helix</keyword>
<dbReference type="GO" id="GO:0044550">
    <property type="term" value="P:secondary metabolite biosynthetic process"/>
    <property type="evidence" value="ECO:0007669"/>
    <property type="project" value="TreeGrafter"/>
</dbReference>
<dbReference type="OrthoDB" id="417877at2759"/>
<keyword evidence="4" id="KW-0812">Transmembrane</keyword>
<evidence type="ECO:0000256" key="4">
    <source>
        <dbReference type="SAM" id="Phobius"/>
    </source>
</evidence>
<dbReference type="AlphaFoldDB" id="A0A0D2FPD4"/>
<keyword evidence="1" id="KW-0285">Flavoprotein</keyword>
<evidence type="ECO:0000313" key="6">
    <source>
        <dbReference type="Proteomes" id="UP000053789"/>
    </source>
</evidence>
<reference evidence="5" key="1">
    <citation type="submission" date="2015-01" db="EMBL/GenBank/DDBJ databases">
        <title>The Genome Sequence of Cladophialophora bantiana CBS 173.52.</title>
        <authorList>
            <consortium name="The Broad Institute Genomics Platform"/>
            <person name="Cuomo C."/>
            <person name="de Hoog S."/>
            <person name="Gorbushina A."/>
            <person name="Stielow B."/>
            <person name="Teixiera M."/>
            <person name="Abouelleil A."/>
            <person name="Chapman S.B."/>
            <person name="Priest M."/>
            <person name="Young S.K."/>
            <person name="Wortman J."/>
            <person name="Nusbaum C."/>
            <person name="Birren B."/>
        </authorList>
    </citation>
    <scope>NUCLEOTIDE SEQUENCE [LARGE SCALE GENOMIC DNA]</scope>
    <source>
        <strain evidence="5">CBS 173.52</strain>
    </source>
</reference>
<evidence type="ECO:0000256" key="1">
    <source>
        <dbReference type="ARBA" id="ARBA00022630"/>
    </source>
</evidence>
<dbReference type="PRINTS" id="PR00420">
    <property type="entry name" value="RNGMNOXGNASE"/>
</dbReference>
<protein>
    <recommendedName>
        <fullName evidence="7">FAD-binding domain-containing protein</fullName>
    </recommendedName>
</protein>
<gene>
    <name evidence="5" type="ORF">Z519_11066</name>
</gene>
<evidence type="ECO:0008006" key="7">
    <source>
        <dbReference type="Google" id="ProtNLM"/>
    </source>
</evidence>
<dbReference type="HOGENOM" id="CLU_009665_6_3_1"/>
<accession>A0A0D2FPD4</accession>
<keyword evidence="6" id="KW-1185">Reference proteome</keyword>
<dbReference type="Gene3D" id="3.50.50.60">
    <property type="entry name" value="FAD/NAD(P)-binding domain"/>
    <property type="match status" value="1"/>
</dbReference>
<dbReference type="InterPro" id="IPR036188">
    <property type="entry name" value="FAD/NAD-bd_sf"/>
</dbReference>
<keyword evidence="2" id="KW-0274">FAD</keyword>